<protein>
    <submittedName>
        <fullName evidence="1">DUF2624 domain-containing protein</fullName>
    </submittedName>
</protein>
<comment type="caution">
    <text evidence="1">The sequence shown here is derived from an EMBL/GenBank/DDBJ whole genome shotgun (WGS) entry which is preliminary data.</text>
</comment>
<name>A0A317KY89_9BACI</name>
<accession>A0A317KY89</accession>
<keyword evidence="2" id="KW-1185">Reference proteome</keyword>
<dbReference type="RefSeq" id="WP_054859275.1">
    <property type="nucleotide sequence ID" value="NZ_JAJUIE010000057.1"/>
</dbReference>
<dbReference type="OrthoDB" id="2969753at2"/>
<proteinExistence type="predicted"/>
<sequence>MNGFTKRMIMMKLQQVDPNTLYDYAKMYKLNVTFEQATDIANHLKQNQYDPTNASDRARMLKKLAQITDLETAKKCQQIFQKLASEYGIKDLF</sequence>
<dbReference type="Pfam" id="PF11116">
    <property type="entry name" value="DUF2624"/>
    <property type="match status" value="1"/>
</dbReference>
<evidence type="ECO:0000313" key="2">
    <source>
        <dbReference type="Proteomes" id="UP000245624"/>
    </source>
</evidence>
<organism evidence="1 2">
    <name type="scientific">Gracilibacillus dipsosauri</name>
    <dbReference type="NCBI Taxonomy" id="178340"/>
    <lineage>
        <taxon>Bacteria</taxon>
        <taxon>Bacillati</taxon>
        <taxon>Bacillota</taxon>
        <taxon>Bacilli</taxon>
        <taxon>Bacillales</taxon>
        <taxon>Bacillaceae</taxon>
        <taxon>Gracilibacillus</taxon>
    </lineage>
</organism>
<evidence type="ECO:0000313" key="1">
    <source>
        <dbReference type="EMBL" id="PWU68502.1"/>
    </source>
</evidence>
<gene>
    <name evidence="1" type="ORF">DLJ74_08640</name>
</gene>
<reference evidence="1 2" key="1">
    <citation type="submission" date="2018-05" db="EMBL/GenBank/DDBJ databases">
        <title>Genomic analysis of Gracilibacillus dipsosauri DD1 reveals novel features of a salt-tolerant amylase.</title>
        <authorList>
            <person name="Deutch C.E."/>
            <person name="Yang S."/>
        </authorList>
    </citation>
    <scope>NUCLEOTIDE SEQUENCE [LARGE SCALE GENOMIC DNA]</scope>
    <source>
        <strain evidence="1 2">DD1</strain>
    </source>
</reference>
<dbReference type="EMBL" id="QGTD01000008">
    <property type="protein sequence ID" value="PWU68502.1"/>
    <property type="molecule type" value="Genomic_DNA"/>
</dbReference>
<dbReference type="AlphaFoldDB" id="A0A317KY89"/>
<dbReference type="InterPro" id="IPR020277">
    <property type="entry name" value="DUF2624"/>
</dbReference>
<dbReference type="Proteomes" id="UP000245624">
    <property type="component" value="Unassembled WGS sequence"/>
</dbReference>